<feature type="domain" description="WxL Interacting Protein host binding" evidence="3">
    <location>
        <begin position="169"/>
        <end position="304"/>
    </location>
</feature>
<protein>
    <submittedName>
        <fullName evidence="4">Uncharacterized protein</fullName>
    </submittedName>
</protein>
<feature type="transmembrane region" description="Helical" evidence="1">
    <location>
        <begin position="320"/>
        <end position="339"/>
    </location>
</feature>
<sequence length="360" mass="40710">MSTKNRKFGPFILLYIVLFFITGTTTYAEETTAEGGADSYGAFNYRLVVPENQHDREAAYFDLMMTPGQQQTVQIELENASDQEMTIAVSLNGAKTNRNGVIEYGPSPMEDDKSLKFKFKDLVKSEEKVTIPPHTIVPLDINIAMPETSYDGILAGGIQLKQVIKRDESQTGIINEYAYLIALVLRENETPVEPDLELNDVSAGLANYQNAVFVNFSNTQAVILDDMTVSVQISPKDSEEVIYDTKKAGMRMAPNSMINFPVSMNGERMEPGDYKAHIIVTSRERKWEWTREFTITDEEADKFNGQDVYLVQEKGIDWKLIALLAAIAFVLLLSIFFAVRKVRENRKSSKKRKKKLTKKK</sequence>
<proteinExistence type="predicted"/>
<dbReference type="Proteomes" id="UP000195141">
    <property type="component" value="Chromosome"/>
</dbReference>
<reference evidence="4" key="1">
    <citation type="submission" date="2017-05" db="EMBL/GenBank/DDBJ databases">
        <title>The Genome Sequence of Enterococcus sp. 9E7_DIV0242.</title>
        <authorList>
            <consortium name="The Broad Institute Genomics Platform"/>
            <consortium name="The Broad Institute Genomic Center for Infectious Diseases"/>
            <person name="Earl A."/>
            <person name="Manson A."/>
            <person name="Schwartman J."/>
            <person name="Gilmore M."/>
            <person name="Abouelleil A."/>
            <person name="Cao P."/>
            <person name="Chapman S."/>
            <person name="Cusick C."/>
            <person name="Shea T."/>
            <person name="Young S."/>
            <person name="Neafsey D."/>
            <person name="Nusbaum C."/>
            <person name="Birren B."/>
        </authorList>
    </citation>
    <scope>NUCLEOTIDE SEQUENCE [LARGE SCALE GENOMIC DNA]</scope>
    <source>
        <strain evidence="4">9E7_DIV0242</strain>
    </source>
</reference>
<evidence type="ECO:0000259" key="2">
    <source>
        <dbReference type="Pfam" id="PF06030"/>
    </source>
</evidence>
<reference evidence="5" key="3">
    <citation type="submission" date="2024-03" db="EMBL/GenBank/DDBJ databases">
        <title>The Genome Sequence of Enterococcus sp. DIV0242b.</title>
        <authorList>
            <consortium name="The Broad Institute Genomics Platform"/>
            <consortium name="The Broad Institute Microbial Omics Core"/>
            <consortium name="The Broad Institute Genomic Center for Infectious Diseases"/>
            <person name="Earl A."/>
            <person name="Manson A."/>
            <person name="Gilmore M."/>
            <person name="Schwartman J."/>
            <person name="Shea T."/>
            <person name="Abouelleil A."/>
            <person name="Cao P."/>
            <person name="Chapman S."/>
            <person name="Cusick C."/>
            <person name="Young S."/>
            <person name="Neafsey D."/>
            <person name="Nusbaum C."/>
            <person name="Birren B."/>
        </authorList>
    </citation>
    <scope>NUCLEOTIDE SEQUENCE</scope>
    <source>
        <strain evidence="5">9E7_DIV0242</strain>
    </source>
</reference>
<evidence type="ECO:0000313" key="5">
    <source>
        <dbReference type="EMBL" id="WYJ90385.1"/>
    </source>
</evidence>
<gene>
    <name evidence="5" type="ORF">A5888_002142</name>
    <name evidence="4" type="ORF">A5888_002682</name>
</gene>
<dbReference type="InterPro" id="IPR021759">
    <property type="entry name" value="WxLIP_HBD"/>
</dbReference>
<keyword evidence="1" id="KW-1133">Transmembrane helix</keyword>
<evidence type="ECO:0000256" key="1">
    <source>
        <dbReference type="SAM" id="Phobius"/>
    </source>
</evidence>
<feature type="domain" description="WxL Interacting Protein peptidoglycan binding" evidence="2">
    <location>
        <begin position="46"/>
        <end position="161"/>
    </location>
</feature>
<dbReference type="AlphaFoldDB" id="A0A242K4X6"/>
<keyword evidence="6" id="KW-1185">Reference proteome</keyword>
<dbReference type="InterPro" id="IPR010317">
    <property type="entry name" value="WxLIP_PGBD"/>
</dbReference>
<keyword evidence="1" id="KW-0812">Transmembrane</keyword>
<keyword evidence="1" id="KW-0472">Membrane</keyword>
<organism evidence="4">
    <name type="scientific">Candidatus Enterococcus clewellii</name>
    <dbReference type="NCBI Taxonomy" id="1834193"/>
    <lineage>
        <taxon>Bacteria</taxon>
        <taxon>Bacillati</taxon>
        <taxon>Bacillota</taxon>
        <taxon>Bacilli</taxon>
        <taxon>Lactobacillales</taxon>
        <taxon>Enterococcaceae</taxon>
        <taxon>Enterococcus</taxon>
    </lineage>
</organism>
<dbReference type="EMBL" id="NGMM01000004">
    <property type="protein sequence ID" value="OTP14581.1"/>
    <property type="molecule type" value="Genomic_DNA"/>
</dbReference>
<name>A0A242K4X6_9ENTE</name>
<dbReference type="RefSeq" id="WP_086349713.1">
    <property type="nucleotide sequence ID" value="NZ_CP147247.1"/>
</dbReference>
<dbReference type="EMBL" id="CP147247">
    <property type="protein sequence ID" value="WYJ90385.1"/>
    <property type="molecule type" value="Genomic_DNA"/>
</dbReference>
<evidence type="ECO:0000313" key="4">
    <source>
        <dbReference type="EMBL" id="OTP14581.1"/>
    </source>
</evidence>
<accession>A0A242K4X6</accession>
<dbReference type="Pfam" id="PF06030">
    <property type="entry name" value="WxLIP_PGBD"/>
    <property type="match status" value="1"/>
</dbReference>
<evidence type="ECO:0000313" key="6">
    <source>
        <dbReference type="Proteomes" id="UP000195141"/>
    </source>
</evidence>
<dbReference type="Pfam" id="PF11797">
    <property type="entry name" value="WxLIP_HBD"/>
    <property type="match status" value="1"/>
</dbReference>
<reference evidence="5" key="2">
    <citation type="submission" date="2017-05" db="EMBL/GenBank/DDBJ databases">
        <authorList>
            <consortium name="The Broad Institute Genomics Platform"/>
            <consortium name="The Broad Institute Genomic Center for Infectious Diseases"/>
            <person name="Earl A."/>
            <person name="Manson A."/>
            <person name="Schwartman J."/>
            <person name="Gilmore M."/>
            <person name="Abouelleil A."/>
            <person name="Cao P."/>
            <person name="Chapman S."/>
            <person name="Cusick C."/>
            <person name="Shea T."/>
            <person name="Young S."/>
            <person name="Neafsey D."/>
            <person name="Nusbaum C."/>
            <person name="Birren B."/>
        </authorList>
    </citation>
    <scope>NUCLEOTIDE SEQUENCE</scope>
    <source>
        <strain evidence="5">9E7_DIV0242</strain>
    </source>
</reference>
<evidence type="ECO:0000259" key="3">
    <source>
        <dbReference type="Pfam" id="PF11797"/>
    </source>
</evidence>
<dbReference type="OrthoDB" id="2148359at2"/>